<keyword evidence="2" id="KW-1185">Reference proteome</keyword>
<gene>
    <name evidence="1" type="ORF">M9H77_16780</name>
</gene>
<reference evidence="2" key="1">
    <citation type="journal article" date="2023" name="Nat. Plants">
        <title>Single-cell RNA sequencing provides a high-resolution roadmap for understanding the multicellular compartmentation of specialized metabolism.</title>
        <authorList>
            <person name="Sun S."/>
            <person name="Shen X."/>
            <person name="Li Y."/>
            <person name="Li Y."/>
            <person name="Wang S."/>
            <person name="Li R."/>
            <person name="Zhang H."/>
            <person name="Shen G."/>
            <person name="Guo B."/>
            <person name="Wei J."/>
            <person name="Xu J."/>
            <person name="St-Pierre B."/>
            <person name="Chen S."/>
            <person name="Sun C."/>
        </authorList>
    </citation>
    <scope>NUCLEOTIDE SEQUENCE [LARGE SCALE GENOMIC DNA]</scope>
</reference>
<dbReference type="EMBL" id="CM044704">
    <property type="protein sequence ID" value="KAI5666927.1"/>
    <property type="molecule type" value="Genomic_DNA"/>
</dbReference>
<evidence type="ECO:0000313" key="2">
    <source>
        <dbReference type="Proteomes" id="UP001060085"/>
    </source>
</evidence>
<name>A0ACC0B2P8_CATRO</name>
<sequence length="90" mass="9816">MDDTPSKLPTAKPARKKREFVSAARLLEYKEHMDNESSSKFDYSSDGDYSADACCLGYDLCEEDVTGTVLREGAKNGKGTSKTKGNGARN</sequence>
<comment type="caution">
    <text evidence="1">The sequence shown here is derived from an EMBL/GenBank/DDBJ whole genome shotgun (WGS) entry which is preliminary data.</text>
</comment>
<proteinExistence type="predicted"/>
<organism evidence="1 2">
    <name type="scientific">Catharanthus roseus</name>
    <name type="common">Madagascar periwinkle</name>
    <name type="synonym">Vinca rosea</name>
    <dbReference type="NCBI Taxonomy" id="4058"/>
    <lineage>
        <taxon>Eukaryota</taxon>
        <taxon>Viridiplantae</taxon>
        <taxon>Streptophyta</taxon>
        <taxon>Embryophyta</taxon>
        <taxon>Tracheophyta</taxon>
        <taxon>Spermatophyta</taxon>
        <taxon>Magnoliopsida</taxon>
        <taxon>eudicotyledons</taxon>
        <taxon>Gunneridae</taxon>
        <taxon>Pentapetalae</taxon>
        <taxon>asterids</taxon>
        <taxon>lamiids</taxon>
        <taxon>Gentianales</taxon>
        <taxon>Apocynaceae</taxon>
        <taxon>Rauvolfioideae</taxon>
        <taxon>Vinceae</taxon>
        <taxon>Catharanthinae</taxon>
        <taxon>Catharanthus</taxon>
    </lineage>
</organism>
<evidence type="ECO:0000313" key="1">
    <source>
        <dbReference type="EMBL" id="KAI5666927.1"/>
    </source>
</evidence>
<dbReference type="Proteomes" id="UP001060085">
    <property type="component" value="Linkage Group LG04"/>
</dbReference>
<protein>
    <submittedName>
        <fullName evidence="1">Uncharacterized protein</fullName>
    </submittedName>
</protein>
<accession>A0ACC0B2P8</accession>